<keyword evidence="1" id="KW-0805">Transcription regulation</keyword>
<name>A0A1M5UNK9_9BURK</name>
<dbReference type="GO" id="GO:0003700">
    <property type="term" value="F:DNA-binding transcription factor activity"/>
    <property type="evidence" value="ECO:0007669"/>
    <property type="project" value="InterPro"/>
</dbReference>
<sequence length="239" mass="27080">MNIKFSESPVPRYLQLSELMRQRIVRGDWPEGHKLPSLEQLLAEFGVARVTVRQAVDVLAREGLVSRQQGRGTFVTNRPKSNRWIKVVTTLEALANVYRDTNPTIVNIDEASRPPPILPEEGVAAAQYVFMRRVHSRGGQPYCIINIYLDEELFRQQPERFRNETVIPLLASMNKVADAHQALTIGTADMEVAQLLNLSINAPVAEVRRIFKDAQGKIIYLAEVTYRGDSVRVEMDLMP</sequence>
<dbReference type="PANTHER" id="PTHR44846">
    <property type="entry name" value="MANNOSYL-D-GLYCERATE TRANSPORT/METABOLISM SYSTEM REPRESSOR MNGR-RELATED"/>
    <property type="match status" value="1"/>
</dbReference>
<dbReference type="Gene3D" id="1.10.10.10">
    <property type="entry name" value="Winged helix-like DNA-binding domain superfamily/Winged helix DNA-binding domain"/>
    <property type="match status" value="1"/>
</dbReference>
<evidence type="ECO:0000313" key="5">
    <source>
        <dbReference type="EMBL" id="SHH64557.1"/>
    </source>
</evidence>
<protein>
    <submittedName>
        <fullName evidence="5">Transcriptional regulator, GntR family</fullName>
    </submittedName>
</protein>
<dbReference type="GO" id="GO:0003677">
    <property type="term" value="F:DNA binding"/>
    <property type="evidence" value="ECO:0007669"/>
    <property type="project" value="UniProtKB-KW"/>
</dbReference>
<dbReference type="SUPFAM" id="SSF64288">
    <property type="entry name" value="Chorismate lyase-like"/>
    <property type="match status" value="1"/>
</dbReference>
<dbReference type="RefSeq" id="WP_073102753.1">
    <property type="nucleotide sequence ID" value="NZ_FQXE01000004.1"/>
</dbReference>
<dbReference type="InterPro" id="IPR050679">
    <property type="entry name" value="Bact_HTH_transcr_reg"/>
</dbReference>
<evidence type="ECO:0000256" key="2">
    <source>
        <dbReference type="ARBA" id="ARBA00023125"/>
    </source>
</evidence>
<dbReference type="EMBL" id="FQXE01000004">
    <property type="protein sequence ID" value="SHH64557.1"/>
    <property type="molecule type" value="Genomic_DNA"/>
</dbReference>
<dbReference type="InterPro" id="IPR036388">
    <property type="entry name" value="WH-like_DNA-bd_sf"/>
</dbReference>
<dbReference type="CDD" id="cd07377">
    <property type="entry name" value="WHTH_GntR"/>
    <property type="match status" value="1"/>
</dbReference>
<dbReference type="Gene3D" id="3.40.1410.10">
    <property type="entry name" value="Chorismate lyase-like"/>
    <property type="match status" value="1"/>
</dbReference>
<dbReference type="Pfam" id="PF00392">
    <property type="entry name" value="GntR"/>
    <property type="match status" value="1"/>
</dbReference>
<keyword evidence="6" id="KW-1185">Reference proteome</keyword>
<gene>
    <name evidence="5" type="ORF">SAMN04488135_10455</name>
</gene>
<reference evidence="5 6" key="1">
    <citation type="submission" date="2016-11" db="EMBL/GenBank/DDBJ databases">
        <authorList>
            <person name="Jaros S."/>
            <person name="Januszkiewicz K."/>
            <person name="Wedrychowicz H."/>
        </authorList>
    </citation>
    <scope>NUCLEOTIDE SEQUENCE [LARGE SCALE GENOMIC DNA]</scope>
    <source>
        <strain evidence="5 6">CGMCC 1.10190</strain>
    </source>
</reference>
<dbReference type="SMART" id="SM00866">
    <property type="entry name" value="UTRA"/>
    <property type="match status" value="1"/>
</dbReference>
<dbReference type="AlphaFoldDB" id="A0A1M5UNK9"/>
<organism evidence="5 6">
    <name type="scientific">Pollutimonas bauzanensis</name>
    <dbReference type="NCBI Taxonomy" id="658167"/>
    <lineage>
        <taxon>Bacteria</taxon>
        <taxon>Pseudomonadati</taxon>
        <taxon>Pseudomonadota</taxon>
        <taxon>Betaproteobacteria</taxon>
        <taxon>Burkholderiales</taxon>
        <taxon>Alcaligenaceae</taxon>
        <taxon>Pollutimonas</taxon>
    </lineage>
</organism>
<dbReference type="InterPro" id="IPR000524">
    <property type="entry name" value="Tscrpt_reg_HTH_GntR"/>
</dbReference>
<dbReference type="PRINTS" id="PR00035">
    <property type="entry name" value="HTHGNTR"/>
</dbReference>
<proteinExistence type="predicted"/>
<keyword evidence="3" id="KW-0804">Transcription</keyword>
<dbReference type="Pfam" id="PF07702">
    <property type="entry name" value="UTRA"/>
    <property type="match status" value="1"/>
</dbReference>
<dbReference type="InterPro" id="IPR011663">
    <property type="entry name" value="UTRA"/>
</dbReference>
<evidence type="ECO:0000256" key="3">
    <source>
        <dbReference type="ARBA" id="ARBA00023163"/>
    </source>
</evidence>
<dbReference type="GO" id="GO:0045892">
    <property type="term" value="P:negative regulation of DNA-templated transcription"/>
    <property type="evidence" value="ECO:0007669"/>
    <property type="project" value="TreeGrafter"/>
</dbReference>
<evidence type="ECO:0000259" key="4">
    <source>
        <dbReference type="PROSITE" id="PS50949"/>
    </source>
</evidence>
<dbReference type="InterPro" id="IPR036390">
    <property type="entry name" value="WH_DNA-bd_sf"/>
</dbReference>
<feature type="domain" description="HTH gntR-type" evidence="4">
    <location>
        <begin position="10"/>
        <end position="78"/>
    </location>
</feature>
<dbReference type="PROSITE" id="PS50949">
    <property type="entry name" value="HTH_GNTR"/>
    <property type="match status" value="1"/>
</dbReference>
<evidence type="ECO:0000313" key="6">
    <source>
        <dbReference type="Proteomes" id="UP000184226"/>
    </source>
</evidence>
<dbReference type="Proteomes" id="UP000184226">
    <property type="component" value="Unassembled WGS sequence"/>
</dbReference>
<dbReference type="InterPro" id="IPR028978">
    <property type="entry name" value="Chorismate_lyase_/UTRA_dom_sf"/>
</dbReference>
<evidence type="ECO:0000256" key="1">
    <source>
        <dbReference type="ARBA" id="ARBA00023015"/>
    </source>
</evidence>
<dbReference type="OrthoDB" id="8582866at2"/>
<dbReference type="SUPFAM" id="SSF46785">
    <property type="entry name" value="Winged helix' DNA-binding domain"/>
    <property type="match status" value="1"/>
</dbReference>
<dbReference type="STRING" id="658167.SAMN04488135_10455"/>
<accession>A0A1M5UNK9</accession>
<dbReference type="PANTHER" id="PTHR44846:SF1">
    <property type="entry name" value="MANNOSYL-D-GLYCERATE TRANSPORT_METABOLISM SYSTEM REPRESSOR MNGR-RELATED"/>
    <property type="match status" value="1"/>
</dbReference>
<keyword evidence="2" id="KW-0238">DNA-binding</keyword>
<dbReference type="SMART" id="SM00345">
    <property type="entry name" value="HTH_GNTR"/>
    <property type="match status" value="1"/>
</dbReference>